<keyword evidence="5 7" id="KW-1133">Transmembrane helix</keyword>
<dbReference type="Proteomes" id="UP000233491">
    <property type="component" value="Unassembled WGS sequence"/>
</dbReference>
<keyword evidence="3" id="KW-1003">Cell membrane</keyword>
<feature type="transmembrane region" description="Helical" evidence="7">
    <location>
        <begin position="241"/>
        <end position="262"/>
    </location>
</feature>
<feature type="transmembrane region" description="Helical" evidence="7">
    <location>
        <begin position="182"/>
        <end position="203"/>
    </location>
</feature>
<evidence type="ECO:0000256" key="5">
    <source>
        <dbReference type="ARBA" id="ARBA00022989"/>
    </source>
</evidence>
<comment type="subcellular location">
    <subcellularLocation>
        <location evidence="1 7">Cell membrane</location>
        <topology evidence="1 7">Multi-pass membrane protein</topology>
    </subcellularLocation>
</comment>
<feature type="transmembrane region" description="Helical" evidence="7">
    <location>
        <begin position="140"/>
        <end position="161"/>
    </location>
</feature>
<dbReference type="Pfam" id="PF00528">
    <property type="entry name" value="BPD_transp_1"/>
    <property type="match status" value="1"/>
</dbReference>
<evidence type="ECO:0000259" key="8">
    <source>
        <dbReference type="PROSITE" id="PS50928"/>
    </source>
</evidence>
<organism evidence="9 10">
    <name type="scientific">Pleomorphomonas diazotrophica</name>
    <dbReference type="NCBI Taxonomy" id="1166257"/>
    <lineage>
        <taxon>Bacteria</taxon>
        <taxon>Pseudomonadati</taxon>
        <taxon>Pseudomonadota</taxon>
        <taxon>Alphaproteobacteria</taxon>
        <taxon>Hyphomicrobiales</taxon>
        <taxon>Pleomorphomonadaceae</taxon>
        <taxon>Pleomorphomonas</taxon>
    </lineage>
</organism>
<sequence>MRPDLAIRAALAHLVLIVGALFVLLPFVWMLLTSIRKPEAVFTAGFNPIPDEFHGVENYSHALSQSPLLQFMGNGVIVCAAILALQLIFALPAAYALAKLNFRARPLVFALVLLGLTVPQQVTALPIYMGLAGIGMLDTYFALMLPFSLSVFAIFLFRQFFKSFPDEIIQAARLDGFTEFEILIRIMVPSARPAIAAFAVFSITSHWNDLYWPLVVTTSPEHATPPLGMMIFRDQETGSNYGALMAGATIITAPLVIAFLIAQRQFVRGITMTGVK</sequence>
<evidence type="ECO:0000256" key="2">
    <source>
        <dbReference type="ARBA" id="ARBA00022448"/>
    </source>
</evidence>
<evidence type="ECO:0000256" key="4">
    <source>
        <dbReference type="ARBA" id="ARBA00022692"/>
    </source>
</evidence>
<dbReference type="PANTHER" id="PTHR43744:SF12">
    <property type="entry name" value="ABC TRANSPORTER PERMEASE PROTEIN MG189-RELATED"/>
    <property type="match status" value="1"/>
</dbReference>
<evidence type="ECO:0000256" key="6">
    <source>
        <dbReference type="ARBA" id="ARBA00023136"/>
    </source>
</evidence>
<feature type="domain" description="ABC transmembrane type-1" evidence="8">
    <location>
        <begin position="72"/>
        <end position="262"/>
    </location>
</feature>
<comment type="similarity">
    <text evidence="7">Belongs to the binding-protein-dependent transport system permease family.</text>
</comment>
<name>A0A2N3LWW5_9HYPH</name>
<keyword evidence="10" id="KW-1185">Reference proteome</keyword>
<comment type="caution">
    <text evidence="9">The sequence shown here is derived from an EMBL/GenBank/DDBJ whole genome shotgun (WGS) entry which is preliminary data.</text>
</comment>
<dbReference type="Gene3D" id="1.10.3720.10">
    <property type="entry name" value="MetI-like"/>
    <property type="match status" value="1"/>
</dbReference>
<dbReference type="InterPro" id="IPR000515">
    <property type="entry name" value="MetI-like"/>
</dbReference>
<dbReference type="PANTHER" id="PTHR43744">
    <property type="entry name" value="ABC TRANSPORTER PERMEASE PROTEIN MG189-RELATED-RELATED"/>
    <property type="match status" value="1"/>
</dbReference>
<feature type="transmembrane region" description="Helical" evidence="7">
    <location>
        <begin position="107"/>
        <end position="128"/>
    </location>
</feature>
<dbReference type="GO" id="GO:0005886">
    <property type="term" value="C:plasma membrane"/>
    <property type="evidence" value="ECO:0007669"/>
    <property type="project" value="UniProtKB-SubCell"/>
</dbReference>
<accession>A0A2N3LWW5</accession>
<keyword evidence="6 7" id="KW-0472">Membrane</keyword>
<dbReference type="EMBL" id="PJNW01000009">
    <property type="protein sequence ID" value="PKR89065.1"/>
    <property type="molecule type" value="Genomic_DNA"/>
</dbReference>
<dbReference type="InterPro" id="IPR035906">
    <property type="entry name" value="MetI-like_sf"/>
</dbReference>
<proteinExistence type="inferred from homology"/>
<evidence type="ECO:0000313" key="10">
    <source>
        <dbReference type="Proteomes" id="UP000233491"/>
    </source>
</evidence>
<feature type="transmembrane region" description="Helical" evidence="7">
    <location>
        <begin position="71"/>
        <end position="95"/>
    </location>
</feature>
<dbReference type="PROSITE" id="PS50928">
    <property type="entry name" value="ABC_TM1"/>
    <property type="match status" value="1"/>
</dbReference>
<evidence type="ECO:0000256" key="3">
    <source>
        <dbReference type="ARBA" id="ARBA00022475"/>
    </source>
</evidence>
<evidence type="ECO:0000256" key="1">
    <source>
        <dbReference type="ARBA" id="ARBA00004651"/>
    </source>
</evidence>
<evidence type="ECO:0000256" key="7">
    <source>
        <dbReference type="RuleBase" id="RU363032"/>
    </source>
</evidence>
<feature type="transmembrane region" description="Helical" evidence="7">
    <location>
        <begin position="12"/>
        <end position="32"/>
    </location>
</feature>
<evidence type="ECO:0000313" key="9">
    <source>
        <dbReference type="EMBL" id="PKR89065.1"/>
    </source>
</evidence>
<protein>
    <submittedName>
        <fullName evidence="9">Carbohydrate ABC transporter permease</fullName>
    </submittedName>
</protein>
<dbReference type="RefSeq" id="WP_101289811.1">
    <property type="nucleotide sequence ID" value="NZ_FOUQ01000016.1"/>
</dbReference>
<dbReference type="SUPFAM" id="SSF161098">
    <property type="entry name" value="MetI-like"/>
    <property type="match status" value="1"/>
</dbReference>
<keyword evidence="4 7" id="KW-0812">Transmembrane</keyword>
<keyword evidence="2 7" id="KW-0813">Transport</keyword>
<gene>
    <name evidence="9" type="ORF">CXZ10_13125</name>
</gene>
<dbReference type="CDD" id="cd06261">
    <property type="entry name" value="TM_PBP2"/>
    <property type="match status" value="1"/>
</dbReference>
<reference evidence="9 10" key="1">
    <citation type="submission" date="2017-12" db="EMBL/GenBank/DDBJ databases">
        <title>Anaerobic carbon monoxide metabolism by Pleomorphomonas carboxyditropha sp. nov., a new mesophilic hydrogenogenic carboxidotroph.</title>
        <authorList>
            <person name="Esquivel-Elizondo S."/>
            <person name="Krajmalnik-Brown R."/>
        </authorList>
    </citation>
    <scope>NUCLEOTIDE SEQUENCE [LARGE SCALE GENOMIC DNA]</scope>
    <source>
        <strain evidence="9 10">R5-392</strain>
    </source>
</reference>
<dbReference type="OrthoDB" id="9815445at2"/>
<dbReference type="AlphaFoldDB" id="A0A2N3LWW5"/>
<dbReference type="GO" id="GO:0055085">
    <property type="term" value="P:transmembrane transport"/>
    <property type="evidence" value="ECO:0007669"/>
    <property type="project" value="InterPro"/>
</dbReference>